<comment type="caution">
    <text evidence="3">The sequence shown here is derived from an EMBL/GenBank/DDBJ whole genome shotgun (WGS) entry which is preliminary data.</text>
</comment>
<dbReference type="SUPFAM" id="SSF49313">
    <property type="entry name" value="Cadherin-like"/>
    <property type="match status" value="7"/>
</dbReference>
<dbReference type="Proteomes" id="UP001642464">
    <property type="component" value="Unassembled WGS sequence"/>
</dbReference>
<dbReference type="PANTHER" id="PTHR16306">
    <property type="entry name" value="TRANSLIN-ASSOCIATED FACTOR X-INTERACTING PROTEIN 1"/>
    <property type="match status" value="1"/>
</dbReference>
<evidence type="ECO:0000313" key="3">
    <source>
        <dbReference type="EMBL" id="CAK9093706.1"/>
    </source>
</evidence>
<dbReference type="InterPro" id="IPR013783">
    <property type="entry name" value="Ig-like_fold"/>
</dbReference>
<feature type="region of interest" description="Disordered" evidence="1">
    <location>
        <begin position="255"/>
        <end position="324"/>
    </location>
</feature>
<feature type="compositionally biased region" description="Gly residues" evidence="1">
    <location>
        <begin position="303"/>
        <end position="324"/>
    </location>
</feature>
<dbReference type="InterPro" id="IPR015919">
    <property type="entry name" value="Cadherin-like_sf"/>
</dbReference>
<evidence type="ECO:0000313" key="4">
    <source>
        <dbReference type="Proteomes" id="UP001642464"/>
    </source>
</evidence>
<feature type="domain" description="Dystroglycan-type cadherin-like" evidence="2">
    <location>
        <begin position="346"/>
        <end position="452"/>
    </location>
</feature>
<accession>A0ABP0QZK4</accession>
<evidence type="ECO:0000259" key="2">
    <source>
        <dbReference type="SMART" id="SM00736"/>
    </source>
</evidence>
<feature type="region of interest" description="Disordered" evidence="1">
    <location>
        <begin position="974"/>
        <end position="999"/>
    </location>
</feature>
<keyword evidence="4" id="KW-1185">Reference proteome</keyword>
<name>A0ABP0QZK4_9DINO</name>
<sequence>MEMLNTLSASMDNDALPSWLTFQSQSFTGVPPEVGHFWISLRDSEGRLVLTFLLHVVRETSPTAASQARPSIGVGPPQAPLIAQLIPDQYAQVAAPFALQLARNVVVNPSGGPVSLTATMLDVSPLPNWLTFDPAQQRFTGTPSDETELRISLVGTSHDGLSASTGFLLKVGSGGSSPFVTGLLPDITVLGGQALTQAIPRTVISDPDGDFLTFTLSDATGGALPSWLEFNPQSMLLSGAAPQTDQEVHLLVTGSDKDGHSASTPLRIHVKQDDTSGSNVQTDREGGAGSGTGDETGENGAAADGGAGSGAAGGEGPGAGAGGGLGTFSESLQIQALSKTASAAPLLTQLIPDQYAKVESPFELQLAQNVIAHPSGGPVSLHATMLDGSPLPSWLHFDPAQQLFTGDGTAAAGTAPHATELRISVVGTELNSGQSDASTDFLLKVGSGGSSPFVTGLLPDVTVPVGQRLADAIPRTVITDPDGDFLTFTVTDGKSGSDLGLPSWLTFDPMSMLLSGAAPQKEQDVHLLVTGEDSDGHFASTPLQIHVTDTSHGAGTGAGSASGDETGTGGPAAGNGGGGHGAGAGAGSGSGDETGTGGLGAGNGAGGHGAGAGAGSGSGDETGTGGLGAGNGGGGHGAGAGAGSGSGDETGTGGLGAGNGAGGHGVGAGAGSGSGDETGTAGAGAGSGSGDETGTGGLGAGNGGGGHGAGAGAGSGSGDETGTGGLGAGNGAGGHGAGAGAGSGSTLQTNDEQGGSGELWTQPLPDQFAHVLEPFEFEVGTPIVRSPEMEGAPLVAQLIPDQLMEAPRPVEVPLHGTFVTPNGAPVAAASAHAPDGSPLPSWLHFDAEGERLTGTPPHDTELRVSVVGTGVDGLSAATSFLLKVGSGGSSPFVVGALSNVSVMSGQWLAESISRTGEGKLLTFKVSQSESDDSESLPRWLDFNAQSMLLSGSAPEKEQEVHLLVTGEVLFERGSDRDGNSASTPLHIHVKPPGAEARKGDCGTLPMSTEVSKPFVYFVPEKCIADPTGDSVHLSAAFVDGSPLPSWLTFDGSAFRGAFDANRFAGNGRKRRESKEGDPGARGAWARGRVARRKEERDHGTPTQDAQLRLAVTGTNRHGAAKTHFLLKASTGSVTELRRIRPHFSLPNSETCWFRVLVGSGGSAPFVAKPLPKLTLAAQQFFQQDPSSTSTTGRGPTLPSGKQDLPRWSILDPDGDRLSFDLEGWDERAEKELQLTLKATDSLELSASTPLHVSVEEHAAPAAAPEALDEESPQLIKHVSPVLSKTEVIWMKWLNWFRLSL</sequence>
<dbReference type="EMBL" id="CAXAMM010040507">
    <property type="protein sequence ID" value="CAK9093706.1"/>
    <property type="molecule type" value="Genomic_DNA"/>
</dbReference>
<gene>
    <name evidence="3" type="ORF">SCF082_LOCUS44077</name>
</gene>
<reference evidence="3 4" key="1">
    <citation type="submission" date="2024-02" db="EMBL/GenBank/DDBJ databases">
        <authorList>
            <person name="Chen Y."/>
            <person name="Shah S."/>
            <person name="Dougan E. K."/>
            <person name="Thang M."/>
            <person name="Chan C."/>
        </authorList>
    </citation>
    <scope>NUCLEOTIDE SEQUENCE [LARGE SCALE GENOMIC DNA]</scope>
</reference>
<dbReference type="SMART" id="SM00736">
    <property type="entry name" value="CADG"/>
    <property type="match status" value="5"/>
</dbReference>
<feature type="compositionally biased region" description="Gly residues" evidence="1">
    <location>
        <begin position="554"/>
        <end position="743"/>
    </location>
</feature>
<feature type="region of interest" description="Disordered" evidence="1">
    <location>
        <begin position="1065"/>
        <end position="1103"/>
    </location>
</feature>
<feature type="domain" description="Dystroglycan-type cadherin-like" evidence="2">
    <location>
        <begin position="794"/>
        <end position="891"/>
    </location>
</feature>
<dbReference type="Pfam" id="PF05345">
    <property type="entry name" value="He_PIG"/>
    <property type="match status" value="5"/>
</dbReference>
<organism evidence="3 4">
    <name type="scientific">Durusdinium trenchii</name>
    <dbReference type="NCBI Taxonomy" id="1381693"/>
    <lineage>
        <taxon>Eukaryota</taxon>
        <taxon>Sar</taxon>
        <taxon>Alveolata</taxon>
        <taxon>Dinophyceae</taxon>
        <taxon>Suessiales</taxon>
        <taxon>Symbiodiniaceae</taxon>
        <taxon>Durusdinium</taxon>
    </lineage>
</organism>
<evidence type="ECO:0000256" key="1">
    <source>
        <dbReference type="SAM" id="MobiDB-lite"/>
    </source>
</evidence>
<feature type="domain" description="Dystroglycan-type cadherin-like" evidence="2">
    <location>
        <begin position="179"/>
        <end position="277"/>
    </location>
</feature>
<protein>
    <submittedName>
        <fullName evidence="3">Cadherin domain-containing protein</fullName>
    </submittedName>
</protein>
<dbReference type="InterPro" id="IPR006644">
    <property type="entry name" value="Cadg"/>
</dbReference>
<feature type="region of interest" description="Disordered" evidence="1">
    <location>
        <begin position="548"/>
        <end position="762"/>
    </location>
</feature>
<feature type="region of interest" description="Disordered" evidence="1">
    <location>
        <begin position="1182"/>
        <end position="1208"/>
    </location>
</feature>
<feature type="compositionally biased region" description="Low complexity" evidence="1">
    <location>
        <begin position="1185"/>
        <end position="1200"/>
    </location>
</feature>
<dbReference type="PANTHER" id="PTHR16306:SF0">
    <property type="entry name" value="TRANSLIN-ASSOCIATED FACTOR X-INTERACTING PROTEIN 1"/>
    <property type="match status" value="1"/>
</dbReference>
<dbReference type="Gene3D" id="2.60.40.10">
    <property type="entry name" value="Immunoglobulins"/>
    <property type="match status" value="6"/>
</dbReference>
<feature type="domain" description="Dystroglycan-type cadherin-like" evidence="2">
    <location>
        <begin position="453"/>
        <end position="554"/>
    </location>
</feature>
<feature type="domain" description="Dystroglycan-type cadherin-like" evidence="2">
    <location>
        <begin position="81"/>
        <end position="178"/>
    </location>
</feature>
<proteinExistence type="predicted"/>